<dbReference type="SMART" id="SM00503">
    <property type="entry name" value="SynN"/>
    <property type="match status" value="1"/>
</dbReference>
<organism evidence="9 10">
    <name type="scientific">Staphylotrichum tortipilum</name>
    <dbReference type="NCBI Taxonomy" id="2831512"/>
    <lineage>
        <taxon>Eukaryota</taxon>
        <taxon>Fungi</taxon>
        <taxon>Dikarya</taxon>
        <taxon>Ascomycota</taxon>
        <taxon>Pezizomycotina</taxon>
        <taxon>Sordariomycetes</taxon>
        <taxon>Sordariomycetidae</taxon>
        <taxon>Sordariales</taxon>
        <taxon>Chaetomiaceae</taxon>
        <taxon>Staphylotrichum</taxon>
    </lineage>
</organism>
<evidence type="ECO:0000259" key="8">
    <source>
        <dbReference type="PROSITE" id="PS50192"/>
    </source>
</evidence>
<reference evidence="9" key="2">
    <citation type="submission" date="2023-05" db="EMBL/GenBank/DDBJ databases">
        <authorList>
            <consortium name="Lawrence Berkeley National Laboratory"/>
            <person name="Steindorff A."/>
            <person name="Hensen N."/>
            <person name="Bonometti L."/>
            <person name="Westerberg I."/>
            <person name="Brannstrom I.O."/>
            <person name="Guillou S."/>
            <person name="Cros-Aarteil S."/>
            <person name="Calhoun S."/>
            <person name="Haridas S."/>
            <person name="Kuo A."/>
            <person name="Mondo S."/>
            <person name="Pangilinan J."/>
            <person name="Riley R."/>
            <person name="Labutti K."/>
            <person name="Andreopoulos B."/>
            <person name="Lipzen A."/>
            <person name="Chen C."/>
            <person name="Yanf M."/>
            <person name="Daum C."/>
            <person name="Ng V."/>
            <person name="Clum A."/>
            <person name="Ohm R."/>
            <person name="Martin F."/>
            <person name="Silar P."/>
            <person name="Natvig D."/>
            <person name="Lalanne C."/>
            <person name="Gautier V."/>
            <person name="Ament-Velasquez S.L."/>
            <person name="Kruys A."/>
            <person name="Hutchinson M.I."/>
            <person name="Powell A.J."/>
            <person name="Barry K."/>
            <person name="Miller A.N."/>
            <person name="Grigoriev I.V."/>
            <person name="Debuchy R."/>
            <person name="Gladieux P."/>
            <person name="Thoren M.H."/>
            <person name="Johannesson H."/>
        </authorList>
    </citation>
    <scope>NUCLEOTIDE SEQUENCE</scope>
    <source>
        <strain evidence="9">CBS 103.79</strain>
    </source>
</reference>
<sequence length="324" mass="36314">MSYNPYNQGPGAEAGYGYGQPEQHEMQSYGQQQGYGQQYGQEAQYGSPYQEQQPQQQQGGPPVLSQSEFLQRVSAVRQDIQGLTVSIQNITTLHQQALASSDNAARQALDDQVAATQLKNTAIRGQIQQLKADTERTRDSTFALKKRQFESLNGDFKETIQRFLQEEQQYKQRCREQIARQYRIVNPDATEQDVQQAVDADWGDEGIFQTALRTNRSGQASAVLGNVRARHNDMLKIERSIVELLDLLAILNEQIVQQGEVINEVDRKAEETTGHLDNANVQIEKGVQSARRARKLKWWCLGVCVLIVLVIALGVGLGVALTKK</sequence>
<dbReference type="Proteomes" id="UP001303889">
    <property type="component" value="Unassembled WGS sequence"/>
</dbReference>
<comment type="similarity">
    <text evidence="2">Belongs to the syntaxin family.</text>
</comment>
<evidence type="ECO:0000256" key="5">
    <source>
        <dbReference type="ARBA" id="ARBA00023136"/>
    </source>
</evidence>
<keyword evidence="5 7" id="KW-0472">Membrane</keyword>
<dbReference type="InterPro" id="IPR000727">
    <property type="entry name" value="T_SNARE_dom"/>
</dbReference>
<dbReference type="GO" id="GO:0012505">
    <property type="term" value="C:endomembrane system"/>
    <property type="evidence" value="ECO:0007669"/>
    <property type="project" value="TreeGrafter"/>
</dbReference>
<dbReference type="GO" id="GO:0005484">
    <property type="term" value="F:SNAP receptor activity"/>
    <property type="evidence" value="ECO:0007669"/>
    <property type="project" value="TreeGrafter"/>
</dbReference>
<dbReference type="CDD" id="cd15849">
    <property type="entry name" value="SNARE_Sso1"/>
    <property type="match status" value="1"/>
</dbReference>
<comment type="subcellular location">
    <subcellularLocation>
        <location evidence="1">Membrane</location>
        <topology evidence="1">Single-pass type IV membrane protein</topology>
    </subcellularLocation>
</comment>
<dbReference type="InterPro" id="IPR006011">
    <property type="entry name" value="Syntaxin_N"/>
</dbReference>
<dbReference type="GO" id="GO:0005886">
    <property type="term" value="C:plasma membrane"/>
    <property type="evidence" value="ECO:0007669"/>
    <property type="project" value="TreeGrafter"/>
</dbReference>
<dbReference type="GO" id="GO:0006887">
    <property type="term" value="P:exocytosis"/>
    <property type="evidence" value="ECO:0007669"/>
    <property type="project" value="TreeGrafter"/>
</dbReference>
<keyword evidence="3 7" id="KW-0812">Transmembrane</keyword>
<evidence type="ECO:0000256" key="7">
    <source>
        <dbReference type="SAM" id="Phobius"/>
    </source>
</evidence>
<protein>
    <submittedName>
        <fullName evidence="9">t-SNARE</fullName>
    </submittedName>
</protein>
<dbReference type="PROSITE" id="PS50192">
    <property type="entry name" value="T_SNARE"/>
    <property type="match status" value="1"/>
</dbReference>
<proteinExistence type="inferred from homology"/>
<accession>A0AAN6RTF1</accession>
<name>A0AAN6RTF1_9PEZI</name>
<feature type="compositionally biased region" description="Low complexity" evidence="6">
    <location>
        <begin position="27"/>
        <end position="63"/>
    </location>
</feature>
<dbReference type="GO" id="GO:0031201">
    <property type="term" value="C:SNARE complex"/>
    <property type="evidence" value="ECO:0007669"/>
    <property type="project" value="TreeGrafter"/>
</dbReference>
<evidence type="ECO:0000256" key="6">
    <source>
        <dbReference type="SAM" id="MobiDB-lite"/>
    </source>
</evidence>
<feature type="transmembrane region" description="Helical" evidence="7">
    <location>
        <begin position="298"/>
        <end position="321"/>
    </location>
</feature>
<comment type="caution">
    <text evidence="9">The sequence shown here is derived from an EMBL/GenBank/DDBJ whole genome shotgun (WGS) entry which is preliminary data.</text>
</comment>
<dbReference type="GO" id="GO:0000149">
    <property type="term" value="F:SNARE binding"/>
    <property type="evidence" value="ECO:0007669"/>
    <property type="project" value="TreeGrafter"/>
</dbReference>
<feature type="region of interest" description="Disordered" evidence="6">
    <location>
        <begin position="1"/>
        <end position="63"/>
    </location>
</feature>
<evidence type="ECO:0000256" key="1">
    <source>
        <dbReference type="ARBA" id="ARBA00004211"/>
    </source>
</evidence>
<dbReference type="PANTHER" id="PTHR19957">
    <property type="entry name" value="SYNTAXIN"/>
    <property type="match status" value="1"/>
</dbReference>
<dbReference type="Gene3D" id="1.20.58.70">
    <property type="match status" value="1"/>
</dbReference>
<dbReference type="GO" id="GO:0006886">
    <property type="term" value="P:intracellular protein transport"/>
    <property type="evidence" value="ECO:0007669"/>
    <property type="project" value="TreeGrafter"/>
</dbReference>
<dbReference type="GO" id="GO:0048278">
    <property type="term" value="P:vesicle docking"/>
    <property type="evidence" value="ECO:0007669"/>
    <property type="project" value="TreeGrafter"/>
</dbReference>
<evidence type="ECO:0000313" key="9">
    <source>
        <dbReference type="EMBL" id="KAK3901476.1"/>
    </source>
</evidence>
<dbReference type="Pfam" id="PF05739">
    <property type="entry name" value="SNARE"/>
    <property type="match status" value="1"/>
</dbReference>
<feature type="domain" description="T-SNARE coiled-coil homology" evidence="8">
    <location>
        <begin position="224"/>
        <end position="286"/>
    </location>
</feature>
<dbReference type="PANTHER" id="PTHR19957:SF307">
    <property type="entry name" value="PROTEIN SSO1-RELATED"/>
    <property type="match status" value="1"/>
</dbReference>
<evidence type="ECO:0000256" key="2">
    <source>
        <dbReference type="ARBA" id="ARBA00009063"/>
    </source>
</evidence>
<evidence type="ECO:0000313" key="10">
    <source>
        <dbReference type="Proteomes" id="UP001303889"/>
    </source>
</evidence>
<dbReference type="GO" id="GO:0006906">
    <property type="term" value="P:vesicle fusion"/>
    <property type="evidence" value="ECO:0007669"/>
    <property type="project" value="TreeGrafter"/>
</dbReference>
<keyword evidence="10" id="KW-1185">Reference proteome</keyword>
<evidence type="ECO:0000256" key="4">
    <source>
        <dbReference type="ARBA" id="ARBA00022989"/>
    </source>
</evidence>
<dbReference type="EMBL" id="MU855577">
    <property type="protein sequence ID" value="KAK3901476.1"/>
    <property type="molecule type" value="Genomic_DNA"/>
</dbReference>
<evidence type="ECO:0000256" key="3">
    <source>
        <dbReference type="ARBA" id="ARBA00022692"/>
    </source>
</evidence>
<dbReference type="InterPro" id="IPR010989">
    <property type="entry name" value="SNARE"/>
</dbReference>
<dbReference type="InterPro" id="IPR045242">
    <property type="entry name" value="Syntaxin"/>
</dbReference>
<dbReference type="AlphaFoldDB" id="A0AAN6RTF1"/>
<dbReference type="SUPFAM" id="SSF47661">
    <property type="entry name" value="t-snare proteins"/>
    <property type="match status" value="1"/>
</dbReference>
<keyword evidence="4 7" id="KW-1133">Transmembrane helix</keyword>
<gene>
    <name evidence="9" type="ORF">C8A05DRAFT_16356</name>
</gene>
<dbReference type="Pfam" id="PF00804">
    <property type="entry name" value="Syntaxin"/>
    <property type="match status" value="1"/>
</dbReference>
<reference evidence="9" key="1">
    <citation type="journal article" date="2023" name="Mol. Phylogenet. Evol.">
        <title>Genome-scale phylogeny and comparative genomics of the fungal order Sordariales.</title>
        <authorList>
            <person name="Hensen N."/>
            <person name="Bonometti L."/>
            <person name="Westerberg I."/>
            <person name="Brannstrom I.O."/>
            <person name="Guillou S."/>
            <person name="Cros-Aarteil S."/>
            <person name="Calhoun S."/>
            <person name="Haridas S."/>
            <person name="Kuo A."/>
            <person name="Mondo S."/>
            <person name="Pangilinan J."/>
            <person name="Riley R."/>
            <person name="LaButti K."/>
            <person name="Andreopoulos B."/>
            <person name="Lipzen A."/>
            <person name="Chen C."/>
            <person name="Yan M."/>
            <person name="Daum C."/>
            <person name="Ng V."/>
            <person name="Clum A."/>
            <person name="Steindorff A."/>
            <person name="Ohm R.A."/>
            <person name="Martin F."/>
            <person name="Silar P."/>
            <person name="Natvig D.O."/>
            <person name="Lalanne C."/>
            <person name="Gautier V."/>
            <person name="Ament-Velasquez S.L."/>
            <person name="Kruys A."/>
            <person name="Hutchinson M.I."/>
            <person name="Powell A.J."/>
            <person name="Barry K."/>
            <person name="Miller A.N."/>
            <person name="Grigoriev I.V."/>
            <person name="Debuchy R."/>
            <person name="Gladieux P."/>
            <person name="Hiltunen Thoren M."/>
            <person name="Johannesson H."/>
        </authorList>
    </citation>
    <scope>NUCLEOTIDE SEQUENCE</scope>
    <source>
        <strain evidence="9">CBS 103.79</strain>
    </source>
</reference>